<feature type="chain" id="PRO_5002655150" description="DUF1311 domain-containing protein" evidence="1">
    <location>
        <begin position="20"/>
        <end position="174"/>
    </location>
</feature>
<evidence type="ECO:0000313" key="3">
    <source>
        <dbReference type="Proteomes" id="UP000005713"/>
    </source>
</evidence>
<dbReference type="Proteomes" id="UP000005713">
    <property type="component" value="Unassembled WGS sequence"/>
</dbReference>
<dbReference type="AlphaFoldDB" id="A3KAK6"/>
<dbReference type="RefSeq" id="WP_005863781.1">
    <property type="nucleotide sequence ID" value="NZ_AAYA01000023.1"/>
</dbReference>
<protein>
    <recommendedName>
        <fullName evidence="4">DUF1311 domain-containing protein</fullName>
    </recommendedName>
</protein>
<sequence>MNRALPMLAVAWLALPACAEEPLTPAIDTEAVAGCVAEARARDASPDICIGPTLAGCGSLPADAPALATLCYDAARLRLSEAAAERLTRLDGTAPEPVALRARIETKYDLLSGLLQCDRLEELGRLADTPAEALALQKTRCEATASGLAYIRLLWRVTPGDQQQTLPDSPAQGD</sequence>
<dbReference type="OrthoDB" id="7866682at2"/>
<comment type="caution">
    <text evidence="2">The sequence shown here is derived from an EMBL/GenBank/DDBJ whole genome shotgun (WGS) entry which is preliminary data.</text>
</comment>
<name>A3KAK6_SAGS3</name>
<evidence type="ECO:0000256" key="1">
    <source>
        <dbReference type="SAM" id="SignalP"/>
    </source>
</evidence>
<keyword evidence="3" id="KW-1185">Reference proteome</keyword>
<proteinExistence type="predicted"/>
<dbReference type="eggNOG" id="ENOG503302J">
    <property type="taxonomic scope" value="Bacteria"/>
</dbReference>
<dbReference type="EMBL" id="AAYA01000023">
    <property type="protein sequence ID" value="EBA05770.1"/>
    <property type="molecule type" value="Genomic_DNA"/>
</dbReference>
<evidence type="ECO:0008006" key="4">
    <source>
        <dbReference type="Google" id="ProtNLM"/>
    </source>
</evidence>
<evidence type="ECO:0000313" key="2">
    <source>
        <dbReference type="EMBL" id="EBA05770.1"/>
    </source>
</evidence>
<organism evidence="2 3">
    <name type="scientific">Sagittula stellata (strain ATCC 700073 / DSM 11524 / E-37)</name>
    <dbReference type="NCBI Taxonomy" id="388399"/>
    <lineage>
        <taxon>Bacteria</taxon>
        <taxon>Pseudomonadati</taxon>
        <taxon>Pseudomonadota</taxon>
        <taxon>Alphaproteobacteria</taxon>
        <taxon>Rhodobacterales</taxon>
        <taxon>Roseobacteraceae</taxon>
        <taxon>Sagittula</taxon>
    </lineage>
</organism>
<keyword evidence="1" id="KW-0732">Signal</keyword>
<reference evidence="2 3" key="1">
    <citation type="submission" date="2006-06" db="EMBL/GenBank/DDBJ databases">
        <authorList>
            <person name="Moran M.A."/>
            <person name="Ferriera S."/>
            <person name="Johnson J."/>
            <person name="Kravitz S."/>
            <person name="Beeson K."/>
            <person name="Sutton G."/>
            <person name="Rogers Y.-H."/>
            <person name="Friedman R."/>
            <person name="Frazier M."/>
            <person name="Venter J.C."/>
        </authorList>
    </citation>
    <scope>NUCLEOTIDE SEQUENCE [LARGE SCALE GENOMIC DNA]</scope>
    <source>
        <strain evidence="2 3">E-37</strain>
    </source>
</reference>
<gene>
    <name evidence="2" type="ORF">SSE37_09448</name>
</gene>
<accession>A3KAK6</accession>
<feature type="signal peptide" evidence="1">
    <location>
        <begin position="1"/>
        <end position="19"/>
    </location>
</feature>